<evidence type="ECO:0000313" key="1">
    <source>
        <dbReference type="EMBL" id="MDQ0566291.1"/>
    </source>
</evidence>
<accession>A0A6I4U6R8</accession>
<gene>
    <name evidence="2" type="ORF">GRI55_02580</name>
    <name evidence="1" type="ORF">QOZ97_001824</name>
</gene>
<keyword evidence="4" id="KW-1185">Reference proteome</keyword>
<evidence type="ECO:0000313" key="3">
    <source>
        <dbReference type="Proteomes" id="UP000439914"/>
    </source>
</evidence>
<evidence type="ECO:0000313" key="4">
    <source>
        <dbReference type="Proteomes" id="UP001238601"/>
    </source>
</evidence>
<name>A0A6I4U6R8_9SPHN</name>
<dbReference type="Proteomes" id="UP001238601">
    <property type="component" value="Unassembled WGS sequence"/>
</dbReference>
<dbReference type="NCBIfam" id="NF047746">
    <property type="entry name" value="SocB_toxin"/>
    <property type="match status" value="1"/>
</dbReference>
<dbReference type="RefSeq" id="WP_160766098.1">
    <property type="nucleotide sequence ID" value="NZ_JAUSWK010000002.1"/>
</dbReference>
<comment type="caution">
    <text evidence="2">The sequence shown here is derived from an EMBL/GenBank/DDBJ whole genome shotgun (WGS) entry which is preliminary data.</text>
</comment>
<dbReference type="InterPro" id="IPR059063">
    <property type="entry name" value="SocB"/>
</dbReference>
<dbReference type="AlphaFoldDB" id="A0A6I4U6R8"/>
<reference evidence="1 4" key="2">
    <citation type="submission" date="2023-07" db="EMBL/GenBank/DDBJ databases">
        <title>Genomic Encyclopedia of Type Strains, Phase IV (KMG-IV): sequencing the most valuable type-strain genomes for metagenomic binning, comparative biology and taxonomic classification.</title>
        <authorList>
            <person name="Goeker M."/>
        </authorList>
    </citation>
    <scope>NUCLEOTIDE SEQUENCE [LARGE SCALE GENOMIC DNA]</scope>
    <source>
        <strain evidence="1 4">DSM 14432</strain>
    </source>
</reference>
<reference evidence="2 3" key="1">
    <citation type="submission" date="2019-12" db="EMBL/GenBank/DDBJ databases">
        <title>Genomic-based taxomic classification of the family Erythrobacteraceae.</title>
        <authorList>
            <person name="Xu L."/>
        </authorList>
    </citation>
    <scope>NUCLEOTIDE SEQUENCE [LARGE SCALE GENOMIC DNA]</scope>
    <source>
        <strain evidence="2 3">CGMCC 1.8703</strain>
    </source>
</reference>
<sequence length="235" mass="27844">MSNRLPETDLANWALLSREAKRSNLEAHERPKLIPGSYEPFRKVFPDAINQQYPLFASGLQGSRWEEVDRRLRQECKRNEKLIKMNREILQATHDYARMYDISALAIDAQPLRFFGGTDYFFGLRMLVRYRDRASFVFLDMRRKGLSPAGREFVFSALHHRYREPYPDFKNAHIEIWNYRNNRSRDLVCLEPTFEPLSWDVMSEAVIETHRIWEEVRRGDAIDRRATGTLGPLFD</sequence>
<evidence type="ECO:0000313" key="2">
    <source>
        <dbReference type="EMBL" id="MXP34650.1"/>
    </source>
</evidence>
<dbReference type="EMBL" id="WTYG01000001">
    <property type="protein sequence ID" value="MXP34650.1"/>
    <property type="molecule type" value="Genomic_DNA"/>
</dbReference>
<organism evidence="2 3">
    <name type="scientific">Qipengyuania citrea</name>
    <dbReference type="NCBI Taxonomy" id="225971"/>
    <lineage>
        <taxon>Bacteria</taxon>
        <taxon>Pseudomonadati</taxon>
        <taxon>Pseudomonadota</taxon>
        <taxon>Alphaproteobacteria</taxon>
        <taxon>Sphingomonadales</taxon>
        <taxon>Erythrobacteraceae</taxon>
        <taxon>Qipengyuania</taxon>
    </lineage>
</organism>
<dbReference type="EMBL" id="JAUSWK010000002">
    <property type="protein sequence ID" value="MDQ0566291.1"/>
    <property type="molecule type" value="Genomic_DNA"/>
</dbReference>
<protein>
    <submittedName>
        <fullName evidence="2">Uncharacterized protein</fullName>
    </submittedName>
</protein>
<proteinExistence type="predicted"/>
<dbReference type="GeneID" id="93686657"/>
<dbReference type="Proteomes" id="UP000439914">
    <property type="component" value="Unassembled WGS sequence"/>
</dbReference>
<dbReference type="Pfam" id="PF26318">
    <property type="entry name" value="SocB"/>
    <property type="match status" value="1"/>
</dbReference>